<reference evidence="1" key="2">
    <citation type="journal article" date="2015" name="Fish Shellfish Immunol.">
        <title>Early steps in the European eel (Anguilla anguilla)-Vibrio vulnificus interaction in the gills: Role of the RtxA13 toxin.</title>
        <authorList>
            <person name="Callol A."/>
            <person name="Pajuelo D."/>
            <person name="Ebbesson L."/>
            <person name="Teles M."/>
            <person name="MacKenzie S."/>
            <person name="Amaro C."/>
        </authorList>
    </citation>
    <scope>NUCLEOTIDE SEQUENCE</scope>
</reference>
<sequence>MWRNGVEGLDRTEFLYCHCTGVYNKIQAHCLGGAQIYKIKQGNKNIKDTKKE</sequence>
<evidence type="ECO:0000313" key="1">
    <source>
        <dbReference type="EMBL" id="JAH28722.1"/>
    </source>
</evidence>
<reference evidence="1" key="1">
    <citation type="submission" date="2014-11" db="EMBL/GenBank/DDBJ databases">
        <authorList>
            <person name="Amaro Gonzalez C."/>
        </authorList>
    </citation>
    <scope>NUCLEOTIDE SEQUENCE</scope>
</reference>
<name>A0A0E9RIV3_ANGAN</name>
<proteinExistence type="predicted"/>
<protein>
    <submittedName>
        <fullName evidence="1">Uncharacterized protein</fullName>
    </submittedName>
</protein>
<organism evidence="1">
    <name type="scientific">Anguilla anguilla</name>
    <name type="common">European freshwater eel</name>
    <name type="synonym">Muraena anguilla</name>
    <dbReference type="NCBI Taxonomy" id="7936"/>
    <lineage>
        <taxon>Eukaryota</taxon>
        <taxon>Metazoa</taxon>
        <taxon>Chordata</taxon>
        <taxon>Craniata</taxon>
        <taxon>Vertebrata</taxon>
        <taxon>Euteleostomi</taxon>
        <taxon>Actinopterygii</taxon>
        <taxon>Neopterygii</taxon>
        <taxon>Teleostei</taxon>
        <taxon>Anguilliformes</taxon>
        <taxon>Anguillidae</taxon>
        <taxon>Anguilla</taxon>
    </lineage>
</organism>
<accession>A0A0E9RIV3</accession>
<dbReference type="EMBL" id="GBXM01079855">
    <property type="protein sequence ID" value="JAH28722.1"/>
    <property type="molecule type" value="Transcribed_RNA"/>
</dbReference>
<dbReference type="AlphaFoldDB" id="A0A0E9RIV3"/>